<dbReference type="PANTHER" id="PTHR10491">
    <property type="entry name" value="DTDP-4-DEHYDRORHAMNOSE REDUCTASE"/>
    <property type="match status" value="1"/>
</dbReference>
<dbReference type="Gene3D" id="3.40.50.720">
    <property type="entry name" value="NAD(P)-binding Rossmann-like Domain"/>
    <property type="match status" value="1"/>
</dbReference>
<dbReference type="GO" id="GO:0005829">
    <property type="term" value="C:cytosol"/>
    <property type="evidence" value="ECO:0007669"/>
    <property type="project" value="TreeGrafter"/>
</dbReference>
<dbReference type="Pfam" id="PF04321">
    <property type="entry name" value="RmlD_sub_bind"/>
    <property type="match status" value="1"/>
</dbReference>
<dbReference type="EMBL" id="LAZR01060085">
    <property type="protein sequence ID" value="KKK66423.1"/>
    <property type="molecule type" value="Genomic_DNA"/>
</dbReference>
<reference evidence="2" key="1">
    <citation type="journal article" date="2015" name="Nature">
        <title>Complex archaea that bridge the gap between prokaryotes and eukaryotes.</title>
        <authorList>
            <person name="Spang A."/>
            <person name="Saw J.H."/>
            <person name="Jorgensen S.L."/>
            <person name="Zaremba-Niedzwiedzka K."/>
            <person name="Martijn J."/>
            <person name="Lind A.E."/>
            <person name="van Eijk R."/>
            <person name="Schleper C."/>
            <person name="Guy L."/>
            <person name="Ettema T.J."/>
        </authorList>
    </citation>
    <scope>NUCLEOTIDE SEQUENCE</scope>
</reference>
<dbReference type="InterPro" id="IPR036291">
    <property type="entry name" value="NAD(P)-bd_dom_sf"/>
</dbReference>
<gene>
    <name evidence="2" type="ORF">LCGC14_2964240</name>
</gene>
<dbReference type="AlphaFoldDB" id="A0A0F8XC73"/>
<dbReference type="GO" id="GO:0019305">
    <property type="term" value="P:dTDP-rhamnose biosynthetic process"/>
    <property type="evidence" value="ECO:0007669"/>
    <property type="project" value="TreeGrafter"/>
</dbReference>
<dbReference type="SUPFAM" id="SSF51735">
    <property type="entry name" value="NAD(P)-binding Rossmann-fold domains"/>
    <property type="match status" value="1"/>
</dbReference>
<dbReference type="GO" id="GO:0008831">
    <property type="term" value="F:dTDP-4-dehydrorhamnose reductase activity"/>
    <property type="evidence" value="ECO:0007669"/>
    <property type="project" value="TreeGrafter"/>
</dbReference>
<evidence type="ECO:0000259" key="1">
    <source>
        <dbReference type="Pfam" id="PF04321"/>
    </source>
</evidence>
<name>A0A0F8XC73_9ZZZZ</name>
<proteinExistence type="predicted"/>
<protein>
    <recommendedName>
        <fullName evidence="1">RmlD-like substrate binding domain-containing protein</fullName>
    </recommendedName>
</protein>
<accession>A0A0F8XC73</accession>
<dbReference type="InterPro" id="IPR029903">
    <property type="entry name" value="RmlD-like-bd"/>
</dbReference>
<comment type="caution">
    <text evidence="2">The sequence shown here is derived from an EMBL/GenBank/DDBJ whole genome shotgun (WGS) entry which is preliminary data.</text>
</comment>
<dbReference type="InterPro" id="IPR005913">
    <property type="entry name" value="dTDP_dehydrorham_reduct"/>
</dbReference>
<evidence type="ECO:0000313" key="2">
    <source>
        <dbReference type="EMBL" id="KKK66423.1"/>
    </source>
</evidence>
<feature type="domain" description="RmlD-like substrate binding" evidence="1">
    <location>
        <begin position="147"/>
        <end position="237"/>
    </location>
</feature>
<organism evidence="2">
    <name type="scientific">marine sediment metagenome</name>
    <dbReference type="NCBI Taxonomy" id="412755"/>
    <lineage>
        <taxon>unclassified sequences</taxon>
        <taxon>metagenomes</taxon>
        <taxon>ecological metagenomes</taxon>
    </lineage>
</organism>
<feature type="non-terminal residue" evidence="2">
    <location>
        <position position="237"/>
    </location>
</feature>
<sequence>MFKKHKNRPFIEFQKEFLDSEVIVKTASYEYNVLKPLLFEMIDSMAGVAITKQTRVLIKPNLLLPARPERAILTHPLVVKAVAEYVINKGGDVLISDSPAWGSFEKILKIGGYQKALEGLDVELREFKTSLPVDIGKPFGSIELAKDPFEADVVINLAAFHDVNGSEDDPARAFRVNALGALFVARAGRQTGRKIVFFSSDYVFGQEAGRPSPYLEQDPVGPLNVYGVSKDAGEQLI</sequence>
<dbReference type="PANTHER" id="PTHR10491:SF4">
    <property type="entry name" value="METHIONINE ADENOSYLTRANSFERASE 2 SUBUNIT BETA"/>
    <property type="match status" value="1"/>
</dbReference>